<evidence type="ECO:0000256" key="1">
    <source>
        <dbReference type="ARBA" id="ARBA00009005"/>
    </source>
</evidence>
<dbReference type="RefSeq" id="XP_060673195.1">
    <property type="nucleotide sequence ID" value="XM_060817212.1"/>
</dbReference>
<dbReference type="NCBIfam" id="TIGR01053">
    <property type="entry name" value="LSD1"/>
    <property type="match status" value="1"/>
</dbReference>
<evidence type="ECO:0000259" key="3">
    <source>
        <dbReference type="Pfam" id="PF00656"/>
    </source>
</evidence>
<dbReference type="PANTHER" id="PTHR48104:SF30">
    <property type="entry name" value="METACASPASE-1"/>
    <property type="match status" value="1"/>
</dbReference>
<keyword evidence="5" id="KW-1185">Reference proteome</keyword>
<gene>
    <name evidence="6" type="primary">LOC107435920</name>
</gene>
<dbReference type="PANTHER" id="PTHR48104">
    <property type="entry name" value="METACASPASE-4"/>
    <property type="match status" value="1"/>
</dbReference>
<dbReference type="Proteomes" id="UP001652623">
    <property type="component" value="Chromosome 5"/>
</dbReference>
<feature type="domain" description="Peptidase C14 caspase" evidence="3">
    <location>
        <begin position="80"/>
        <end position="194"/>
    </location>
</feature>
<organism evidence="5 6">
    <name type="scientific">Ziziphus jujuba</name>
    <name type="common">Chinese jujube</name>
    <name type="synonym">Ziziphus sativa</name>
    <dbReference type="NCBI Taxonomy" id="326968"/>
    <lineage>
        <taxon>Eukaryota</taxon>
        <taxon>Viridiplantae</taxon>
        <taxon>Streptophyta</taxon>
        <taxon>Embryophyta</taxon>
        <taxon>Tracheophyta</taxon>
        <taxon>Spermatophyta</taxon>
        <taxon>Magnoliopsida</taxon>
        <taxon>eudicotyledons</taxon>
        <taxon>Gunneridae</taxon>
        <taxon>Pentapetalae</taxon>
        <taxon>rosids</taxon>
        <taxon>fabids</taxon>
        <taxon>Rosales</taxon>
        <taxon>Rhamnaceae</taxon>
        <taxon>Paliureae</taxon>
        <taxon>Ziziphus</taxon>
    </lineage>
</organism>
<sequence length="330" mass="35801">MFMLVNCSSCRTPLQLPPGSQSIRCAICQAITHIADPRAVPSPASSQYAPPPPSSNATPPPPPSPYSHAPPGPPPNAHGRKKAVICGISYRYSRHELKGCINDAKCMRYLLINKFQFPESSILMLTEEETDPYRIPTKANIRMALYWLVQGCQAGDSLLFHYSGHGSRQRNYNGDEVDGYDETLCPLDFETQVIFFIGYRSGQYVWEDHRPRSGIWKGAGGGEVISFSGCDDDQTSADTAALSRITSTGAMTFCFIQAIEKGHGGTYGSILNSMRTTIRNTGSGSDLGGGAVTSLVTMLLTGGSVSGGLRQEPQLTSCQPFDVYTRPFIL</sequence>
<name>A0ABM4A8Y4_ZIZJJ</name>
<dbReference type="Pfam" id="PF06943">
    <property type="entry name" value="zf-LSD1"/>
    <property type="match status" value="1"/>
</dbReference>
<feature type="domain" description="Zinc finger LSD1-type" evidence="4">
    <location>
        <begin position="7"/>
        <end position="31"/>
    </location>
</feature>
<feature type="domain" description="Peptidase C14 caspase" evidence="3">
    <location>
        <begin position="223"/>
        <end position="319"/>
    </location>
</feature>
<evidence type="ECO:0000259" key="4">
    <source>
        <dbReference type="Pfam" id="PF06943"/>
    </source>
</evidence>
<protein>
    <submittedName>
        <fullName evidence="6">Metacaspase-1 isoform X2</fullName>
    </submittedName>
</protein>
<reference evidence="6" key="1">
    <citation type="submission" date="2025-08" db="UniProtKB">
        <authorList>
            <consortium name="RefSeq"/>
        </authorList>
    </citation>
    <scope>IDENTIFICATION</scope>
    <source>
        <tissue evidence="6">Seedling</tissue>
    </source>
</reference>
<proteinExistence type="inferred from homology"/>
<accession>A0ABM4A8Y4</accession>
<dbReference type="Pfam" id="PF00656">
    <property type="entry name" value="Peptidase_C14"/>
    <property type="match status" value="2"/>
</dbReference>
<feature type="compositionally biased region" description="Pro residues" evidence="2">
    <location>
        <begin position="49"/>
        <end position="76"/>
    </location>
</feature>
<evidence type="ECO:0000256" key="2">
    <source>
        <dbReference type="SAM" id="MobiDB-lite"/>
    </source>
</evidence>
<evidence type="ECO:0000313" key="5">
    <source>
        <dbReference type="Proteomes" id="UP001652623"/>
    </source>
</evidence>
<dbReference type="InterPro" id="IPR011600">
    <property type="entry name" value="Pept_C14_caspase"/>
</dbReference>
<feature type="compositionally biased region" description="Low complexity" evidence="2">
    <location>
        <begin position="39"/>
        <end position="48"/>
    </location>
</feature>
<dbReference type="InterPro" id="IPR050452">
    <property type="entry name" value="Metacaspase"/>
</dbReference>
<dbReference type="GeneID" id="107435920"/>
<comment type="similarity">
    <text evidence="1">Belongs to the peptidase C14B family.</text>
</comment>
<evidence type="ECO:0000313" key="6">
    <source>
        <dbReference type="RefSeq" id="XP_060673195.1"/>
    </source>
</evidence>
<feature type="region of interest" description="Disordered" evidence="2">
    <location>
        <begin position="39"/>
        <end position="78"/>
    </location>
</feature>
<dbReference type="Gene3D" id="3.40.50.12660">
    <property type="match status" value="2"/>
</dbReference>
<dbReference type="InterPro" id="IPR005735">
    <property type="entry name" value="Znf_LSD1"/>
</dbReference>